<proteinExistence type="predicted"/>
<gene>
    <name evidence="2" type="primary">CECD</name>
    <name evidence="2" type="ORF">EVAR_18523_1</name>
</gene>
<dbReference type="EMBL" id="BGZK01000269">
    <property type="protein sequence ID" value="GBP33045.1"/>
    <property type="molecule type" value="Genomic_DNA"/>
</dbReference>
<reference evidence="2 3" key="1">
    <citation type="journal article" date="2019" name="Commun. Biol.">
        <title>The bagworm genome reveals a unique fibroin gene that provides high tensile strength.</title>
        <authorList>
            <person name="Kono N."/>
            <person name="Nakamura H."/>
            <person name="Ohtoshi R."/>
            <person name="Tomita M."/>
            <person name="Numata K."/>
            <person name="Arakawa K."/>
        </authorList>
    </citation>
    <scope>NUCLEOTIDE SEQUENCE [LARGE SCALE GENOMIC DNA]</scope>
</reference>
<sequence>MRLFWILAAAMACLAAVASASPAPRPDNFFKELELFAQRIRHTIETLGPAVDVFMKGRALIRGDDIDEDD</sequence>
<evidence type="ECO:0000313" key="2">
    <source>
        <dbReference type="EMBL" id="GBP33045.1"/>
    </source>
</evidence>
<name>A0A4C1V478_EUMVA</name>
<feature type="signal peptide" evidence="1">
    <location>
        <begin position="1"/>
        <end position="20"/>
    </location>
</feature>
<keyword evidence="3" id="KW-1185">Reference proteome</keyword>
<dbReference type="OrthoDB" id="7410372at2759"/>
<dbReference type="Proteomes" id="UP000299102">
    <property type="component" value="Unassembled WGS sequence"/>
</dbReference>
<evidence type="ECO:0000313" key="3">
    <source>
        <dbReference type="Proteomes" id="UP000299102"/>
    </source>
</evidence>
<keyword evidence="1" id="KW-0732">Signal</keyword>
<comment type="caution">
    <text evidence="2">The sequence shown here is derived from an EMBL/GenBank/DDBJ whole genome shotgun (WGS) entry which is preliminary data.</text>
</comment>
<protein>
    <submittedName>
        <fullName evidence="2">Cecropin-D</fullName>
    </submittedName>
</protein>
<feature type="chain" id="PRO_5020041860" evidence="1">
    <location>
        <begin position="21"/>
        <end position="70"/>
    </location>
</feature>
<evidence type="ECO:0000256" key="1">
    <source>
        <dbReference type="SAM" id="SignalP"/>
    </source>
</evidence>
<organism evidence="2 3">
    <name type="scientific">Eumeta variegata</name>
    <name type="common">Bagworm moth</name>
    <name type="synonym">Eumeta japonica</name>
    <dbReference type="NCBI Taxonomy" id="151549"/>
    <lineage>
        <taxon>Eukaryota</taxon>
        <taxon>Metazoa</taxon>
        <taxon>Ecdysozoa</taxon>
        <taxon>Arthropoda</taxon>
        <taxon>Hexapoda</taxon>
        <taxon>Insecta</taxon>
        <taxon>Pterygota</taxon>
        <taxon>Neoptera</taxon>
        <taxon>Endopterygota</taxon>
        <taxon>Lepidoptera</taxon>
        <taxon>Glossata</taxon>
        <taxon>Ditrysia</taxon>
        <taxon>Tineoidea</taxon>
        <taxon>Psychidae</taxon>
        <taxon>Oiketicinae</taxon>
        <taxon>Eumeta</taxon>
    </lineage>
</organism>
<accession>A0A4C1V478</accession>
<dbReference type="AlphaFoldDB" id="A0A4C1V478"/>